<dbReference type="Proteomes" id="UP000078540">
    <property type="component" value="Unassembled WGS sequence"/>
</dbReference>
<dbReference type="AlphaFoldDB" id="A0A195AZM9"/>
<organism evidence="1 2">
    <name type="scientific">Atta colombica</name>
    <dbReference type="NCBI Taxonomy" id="520822"/>
    <lineage>
        <taxon>Eukaryota</taxon>
        <taxon>Metazoa</taxon>
        <taxon>Ecdysozoa</taxon>
        <taxon>Arthropoda</taxon>
        <taxon>Hexapoda</taxon>
        <taxon>Insecta</taxon>
        <taxon>Pterygota</taxon>
        <taxon>Neoptera</taxon>
        <taxon>Endopterygota</taxon>
        <taxon>Hymenoptera</taxon>
        <taxon>Apocrita</taxon>
        <taxon>Aculeata</taxon>
        <taxon>Formicoidea</taxon>
        <taxon>Formicidae</taxon>
        <taxon>Myrmicinae</taxon>
        <taxon>Atta</taxon>
    </lineage>
</organism>
<evidence type="ECO:0000313" key="2">
    <source>
        <dbReference type="Proteomes" id="UP000078540"/>
    </source>
</evidence>
<sequence length="176" mass="20842">MAERKSDLRARSAATSPDICPREATWMIFILNTRKYIKSRKTQLINTNQCRMLRIVIINIVCSAFQQEALINVQENIALAGKMKTKRKRWLLICMFTYTEKQIEVLGQQFDIRKIFSNCNFFKFNVINKSLYCLYILIANVYLEYFDNSFCSLPYIVYIKKKIICFVSPILKYKIK</sequence>
<protein>
    <submittedName>
        <fullName evidence="1">Uncharacterized protein</fullName>
    </submittedName>
</protein>
<reference evidence="1 2" key="1">
    <citation type="submission" date="2015-09" db="EMBL/GenBank/DDBJ databases">
        <title>Atta colombica WGS genome.</title>
        <authorList>
            <person name="Nygaard S."/>
            <person name="Hu H."/>
            <person name="Boomsma J."/>
            <person name="Zhang G."/>
        </authorList>
    </citation>
    <scope>NUCLEOTIDE SEQUENCE [LARGE SCALE GENOMIC DNA]</scope>
    <source>
        <strain evidence="1">Treedump-2</strain>
        <tissue evidence="1">Whole body</tissue>
    </source>
</reference>
<gene>
    <name evidence="1" type="ORF">ALC53_12126</name>
</gene>
<proteinExistence type="predicted"/>
<accession>A0A195AZM9</accession>
<evidence type="ECO:0000313" key="1">
    <source>
        <dbReference type="EMBL" id="KYM77497.1"/>
    </source>
</evidence>
<dbReference type="EMBL" id="KQ976698">
    <property type="protein sequence ID" value="KYM77497.1"/>
    <property type="molecule type" value="Genomic_DNA"/>
</dbReference>
<keyword evidence="2" id="KW-1185">Reference proteome</keyword>
<name>A0A195AZM9_9HYME</name>